<evidence type="ECO:0000259" key="4">
    <source>
        <dbReference type="PROSITE" id="PS50222"/>
    </source>
</evidence>
<evidence type="ECO:0000256" key="1">
    <source>
        <dbReference type="ARBA" id="ARBA00022723"/>
    </source>
</evidence>
<dbReference type="PROSITE" id="PS50222">
    <property type="entry name" value="EF_HAND_2"/>
    <property type="match status" value="1"/>
</dbReference>
<dbReference type="AlphaFoldDB" id="A0A2V2LJA2"/>
<accession>A0A2V2LJA2</accession>
<feature type="domain" description="EF-hand" evidence="4">
    <location>
        <begin position="20"/>
        <end position="55"/>
    </location>
</feature>
<gene>
    <name evidence="5" type="ORF">DKT77_03010</name>
</gene>
<organism evidence="5 6">
    <name type="scientific">Meridianimarinicoccus roseus</name>
    <dbReference type="NCBI Taxonomy" id="2072018"/>
    <lineage>
        <taxon>Bacteria</taxon>
        <taxon>Pseudomonadati</taxon>
        <taxon>Pseudomonadota</taxon>
        <taxon>Alphaproteobacteria</taxon>
        <taxon>Rhodobacterales</taxon>
        <taxon>Paracoccaceae</taxon>
        <taxon>Meridianimarinicoccus</taxon>
    </lineage>
</organism>
<evidence type="ECO:0000313" key="6">
    <source>
        <dbReference type="Proteomes" id="UP000245680"/>
    </source>
</evidence>
<dbReference type="OrthoDB" id="5470953at2"/>
<keyword evidence="5" id="KW-0808">Transferase</keyword>
<protein>
    <submittedName>
        <fullName evidence="5">Histidine kinase</fullName>
    </submittedName>
</protein>
<comment type="caution">
    <text evidence="5">The sequence shown here is derived from an EMBL/GenBank/DDBJ whole genome shotgun (WGS) entry which is preliminary data.</text>
</comment>
<reference evidence="5 6" key="1">
    <citation type="submission" date="2018-05" db="EMBL/GenBank/DDBJ databases">
        <title>Rhodobacteraceae gen. nov., sp. nov. isolated from sea water.</title>
        <authorList>
            <person name="Ren Y."/>
        </authorList>
    </citation>
    <scope>NUCLEOTIDE SEQUENCE [LARGE SCALE GENOMIC DNA]</scope>
    <source>
        <strain evidence="5 6">TG-679</strain>
    </source>
</reference>
<dbReference type="Pfam" id="PF13202">
    <property type="entry name" value="EF-hand_5"/>
    <property type="match status" value="2"/>
</dbReference>
<dbReference type="InterPro" id="IPR011992">
    <property type="entry name" value="EF-hand-dom_pair"/>
</dbReference>
<name>A0A2V2LJA2_9RHOB</name>
<evidence type="ECO:0000313" key="5">
    <source>
        <dbReference type="EMBL" id="PWR04141.1"/>
    </source>
</evidence>
<keyword evidence="1" id="KW-0479">Metal-binding</keyword>
<keyword evidence="5" id="KW-0418">Kinase</keyword>
<dbReference type="InterPro" id="IPR018247">
    <property type="entry name" value="EF_Hand_1_Ca_BS"/>
</dbReference>
<dbReference type="GO" id="GO:0005509">
    <property type="term" value="F:calcium ion binding"/>
    <property type="evidence" value="ECO:0007669"/>
    <property type="project" value="InterPro"/>
</dbReference>
<feature type="region of interest" description="Disordered" evidence="3">
    <location>
        <begin position="98"/>
        <end position="129"/>
    </location>
</feature>
<dbReference type="EMBL" id="QGKU01000012">
    <property type="protein sequence ID" value="PWR04141.1"/>
    <property type="molecule type" value="Genomic_DNA"/>
</dbReference>
<sequence length="129" mass="13510">MRPDFSQIDADGDGLITAAELDSHGAARFAALDADGDGALSADELAAMTQRIQADSAVRMIARFDADGDRKLSQAEMPGPDRTRMMARMDINEDGVLDAGEFASAGRHGGPRGHGGADGARHGDRMPSK</sequence>
<evidence type="ECO:0000256" key="3">
    <source>
        <dbReference type="SAM" id="MobiDB-lite"/>
    </source>
</evidence>
<dbReference type="Gene3D" id="1.10.238.10">
    <property type="entry name" value="EF-hand"/>
    <property type="match status" value="2"/>
</dbReference>
<feature type="compositionally biased region" description="Basic and acidic residues" evidence="3">
    <location>
        <begin position="119"/>
        <end position="129"/>
    </location>
</feature>
<dbReference type="Proteomes" id="UP000245680">
    <property type="component" value="Unassembled WGS sequence"/>
</dbReference>
<dbReference type="SUPFAM" id="SSF47473">
    <property type="entry name" value="EF-hand"/>
    <property type="match status" value="1"/>
</dbReference>
<dbReference type="InterPro" id="IPR039647">
    <property type="entry name" value="EF_hand_pair_protein_CML-like"/>
</dbReference>
<dbReference type="PANTHER" id="PTHR10891">
    <property type="entry name" value="EF-HAND CALCIUM-BINDING DOMAIN CONTAINING PROTEIN"/>
    <property type="match status" value="1"/>
</dbReference>
<dbReference type="InterPro" id="IPR002048">
    <property type="entry name" value="EF_hand_dom"/>
</dbReference>
<proteinExistence type="predicted"/>
<evidence type="ECO:0000256" key="2">
    <source>
        <dbReference type="ARBA" id="ARBA00022737"/>
    </source>
</evidence>
<dbReference type="GO" id="GO:0016301">
    <property type="term" value="F:kinase activity"/>
    <property type="evidence" value="ECO:0007669"/>
    <property type="project" value="UniProtKB-KW"/>
</dbReference>
<keyword evidence="2" id="KW-0677">Repeat</keyword>
<dbReference type="PROSITE" id="PS00018">
    <property type="entry name" value="EF_HAND_1"/>
    <property type="match status" value="2"/>
</dbReference>
<keyword evidence="6" id="KW-1185">Reference proteome</keyword>